<evidence type="ECO:0000256" key="1">
    <source>
        <dbReference type="SAM" id="SignalP"/>
    </source>
</evidence>
<evidence type="ECO:0000313" key="2">
    <source>
        <dbReference type="EMBL" id="KAF2183442.1"/>
    </source>
</evidence>
<reference evidence="2" key="1">
    <citation type="journal article" date="2020" name="Stud. Mycol.">
        <title>101 Dothideomycetes genomes: a test case for predicting lifestyles and emergence of pathogens.</title>
        <authorList>
            <person name="Haridas S."/>
            <person name="Albert R."/>
            <person name="Binder M."/>
            <person name="Bloem J."/>
            <person name="Labutti K."/>
            <person name="Salamov A."/>
            <person name="Andreopoulos B."/>
            <person name="Baker S."/>
            <person name="Barry K."/>
            <person name="Bills G."/>
            <person name="Bluhm B."/>
            <person name="Cannon C."/>
            <person name="Castanera R."/>
            <person name="Culley D."/>
            <person name="Daum C."/>
            <person name="Ezra D."/>
            <person name="Gonzalez J."/>
            <person name="Henrissat B."/>
            <person name="Kuo A."/>
            <person name="Liang C."/>
            <person name="Lipzen A."/>
            <person name="Lutzoni F."/>
            <person name="Magnuson J."/>
            <person name="Mondo S."/>
            <person name="Nolan M."/>
            <person name="Ohm R."/>
            <person name="Pangilinan J."/>
            <person name="Park H.-J."/>
            <person name="Ramirez L."/>
            <person name="Alfaro M."/>
            <person name="Sun H."/>
            <person name="Tritt A."/>
            <person name="Yoshinaga Y."/>
            <person name="Zwiers L.-H."/>
            <person name="Turgeon B."/>
            <person name="Goodwin S."/>
            <person name="Spatafora J."/>
            <person name="Crous P."/>
            <person name="Grigoriev I."/>
        </authorList>
    </citation>
    <scope>NUCLEOTIDE SEQUENCE</scope>
    <source>
        <strain evidence="2">CBS 207.26</strain>
    </source>
</reference>
<dbReference type="OrthoDB" id="5406607at2759"/>
<evidence type="ECO:0000313" key="3">
    <source>
        <dbReference type="Proteomes" id="UP000800200"/>
    </source>
</evidence>
<feature type="chain" id="PRO_5025336709" evidence="1">
    <location>
        <begin position="18"/>
        <end position="110"/>
    </location>
</feature>
<proteinExistence type="predicted"/>
<gene>
    <name evidence="2" type="ORF">K469DRAFT_207804</name>
</gene>
<accession>A0A6A6DYI9</accession>
<dbReference type="Proteomes" id="UP000800200">
    <property type="component" value="Unassembled WGS sequence"/>
</dbReference>
<feature type="signal peptide" evidence="1">
    <location>
        <begin position="1"/>
        <end position="17"/>
    </location>
</feature>
<organism evidence="2 3">
    <name type="scientific">Zopfia rhizophila CBS 207.26</name>
    <dbReference type="NCBI Taxonomy" id="1314779"/>
    <lineage>
        <taxon>Eukaryota</taxon>
        <taxon>Fungi</taxon>
        <taxon>Dikarya</taxon>
        <taxon>Ascomycota</taxon>
        <taxon>Pezizomycotina</taxon>
        <taxon>Dothideomycetes</taxon>
        <taxon>Dothideomycetes incertae sedis</taxon>
        <taxon>Zopfiaceae</taxon>
        <taxon>Zopfia</taxon>
    </lineage>
</organism>
<dbReference type="EMBL" id="ML994642">
    <property type="protein sequence ID" value="KAF2183442.1"/>
    <property type="molecule type" value="Genomic_DNA"/>
</dbReference>
<keyword evidence="1" id="KW-0732">Signal</keyword>
<name>A0A6A6DYI9_9PEZI</name>
<keyword evidence="3" id="KW-1185">Reference proteome</keyword>
<protein>
    <submittedName>
        <fullName evidence="2">Uncharacterized protein</fullName>
    </submittedName>
</protein>
<dbReference type="AlphaFoldDB" id="A0A6A6DYI9"/>
<sequence length="110" mass="11850">MCAQFLILLLFSSVSFAEDQNATRTDNHGDTRLVCRPATNTDVIIFFLGSYVAHVATVMPLPAEPINANIPRILAVLLLPTVGMETGLRAIRNLAIFAKDDSATAARAAH</sequence>